<evidence type="ECO:0000313" key="2">
    <source>
        <dbReference type="EMBL" id="QCE14905.1"/>
    </source>
</evidence>
<reference evidence="2 3" key="1">
    <citation type="submission" date="2019-04" db="EMBL/GenBank/DDBJ databases">
        <title>An improved genome assembly and genetic linkage map for asparagus bean, Vigna unguiculata ssp. sesquipedialis.</title>
        <authorList>
            <person name="Xia Q."/>
            <person name="Zhang R."/>
            <person name="Dong Y."/>
        </authorList>
    </citation>
    <scope>NUCLEOTIDE SEQUENCE [LARGE SCALE GENOMIC DNA]</scope>
    <source>
        <tissue evidence="2">Leaf</tissue>
    </source>
</reference>
<organism evidence="2 3">
    <name type="scientific">Vigna unguiculata</name>
    <name type="common">Cowpea</name>
    <dbReference type="NCBI Taxonomy" id="3917"/>
    <lineage>
        <taxon>Eukaryota</taxon>
        <taxon>Viridiplantae</taxon>
        <taxon>Streptophyta</taxon>
        <taxon>Embryophyta</taxon>
        <taxon>Tracheophyta</taxon>
        <taxon>Spermatophyta</taxon>
        <taxon>Magnoliopsida</taxon>
        <taxon>eudicotyledons</taxon>
        <taxon>Gunneridae</taxon>
        <taxon>Pentapetalae</taxon>
        <taxon>rosids</taxon>
        <taxon>fabids</taxon>
        <taxon>Fabales</taxon>
        <taxon>Fabaceae</taxon>
        <taxon>Papilionoideae</taxon>
        <taxon>50 kb inversion clade</taxon>
        <taxon>NPAAA clade</taxon>
        <taxon>indigoferoid/millettioid clade</taxon>
        <taxon>Phaseoleae</taxon>
        <taxon>Vigna</taxon>
    </lineage>
</organism>
<dbReference type="Proteomes" id="UP000501690">
    <property type="component" value="Linkage Group LG11"/>
</dbReference>
<dbReference type="EMBL" id="CP039355">
    <property type="protein sequence ID" value="QCE14905.1"/>
    <property type="molecule type" value="Genomic_DNA"/>
</dbReference>
<feature type="compositionally biased region" description="Basic and acidic residues" evidence="1">
    <location>
        <begin position="114"/>
        <end position="127"/>
    </location>
</feature>
<protein>
    <submittedName>
        <fullName evidence="2">L-ascorbate oxidase</fullName>
    </submittedName>
</protein>
<feature type="region of interest" description="Disordered" evidence="1">
    <location>
        <begin position="114"/>
        <end position="145"/>
    </location>
</feature>
<sequence>MKLDRHLSQFRSFRWNLTASAARPNPQGFYHYGQINITRTLKFVNTVSKDNGKLRYAINGVSHVESETPLKLVEYFGIGDKVFKYDTILDEPPANLGSQRCQIRIPHLHRDHLREPREERSRRRSEQCESLPSQPVSSGGFGSES</sequence>
<accession>A0A4D6NRK1</accession>
<dbReference type="AlphaFoldDB" id="A0A4D6NRK1"/>
<name>A0A4D6NRK1_VIGUN</name>
<proteinExistence type="predicted"/>
<dbReference type="InterPro" id="IPR008972">
    <property type="entry name" value="Cupredoxin"/>
</dbReference>
<evidence type="ECO:0000256" key="1">
    <source>
        <dbReference type="SAM" id="MobiDB-lite"/>
    </source>
</evidence>
<evidence type="ECO:0000313" key="3">
    <source>
        <dbReference type="Proteomes" id="UP000501690"/>
    </source>
</evidence>
<gene>
    <name evidence="2" type="ORF">DEO72_LG11g1911</name>
</gene>
<keyword evidence="3" id="KW-1185">Reference proteome</keyword>
<dbReference type="Gene3D" id="2.60.40.420">
    <property type="entry name" value="Cupredoxins - blue copper proteins"/>
    <property type="match status" value="1"/>
</dbReference>